<dbReference type="Gene3D" id="1.20.58.1970">
    <property type="match status" value="1"/>
</dbReference>
<dbReference type="GO" id="GO:0015031">
    <property type="term" value="P:protein transport"/>
    <property type="evidence" value="ECO:0007669"/>
    <property type="project" value="UniProtKB-KW"/>
</dbReference>
<dbReference type="PaxDb" id="3218-PP1S65_248V6.2"/>
<dbReference type="Gene3D" id="1.10.287.1060">
    <property type="entry name" value="ESAT-6-like"/>
    <property type="match status" value="1"/>
</dbReference>
<dbReference type="Proteomes" id="UP000006727">
    <property type="component" value="Chromosome 17"/>
</dbReference>
<evidence type="ECO:0000313" key="11">
    <source>
        <dbReference type="EnsemblPlants" id="Pp3c17_20140V3.1"/>
    </source>
</evidence>
<dbReference type="STRING" id="3218.A0A2K1J4S5"/>
<dbReference type="RefSeq" id="XP_024400846.1">
    <property type="nucleotide sequence ID" value="XM_024545078.2"/>
</dbReference>
<evidence type="ECO:0000256" key="3">
    <source>
        <dbReference type="ARBA" id="ARBA00020975"/>
    </source>
</evidence>
<evidence type="ECO:0000256" key="4">
    <source>
        <dbReference type="ARBA" id="ARBA00022448"/>
    </source>
</evidence>
<keyword evidence="5" id="KW-0653">Protein transport</keyword>
<evidence type="ECO:0000313" key="12">
    <source>
        <dbReference type="Proteomes" id="UP000006727"/>
    </source>
</evidence>
<dbReference type="InterPro" id="IPR013167">
    <property type="entry name" value="COG4_M"/>
</dbReference>
<dbReference type="Gramene" id="Pp3c17_20140V3.2">
    <property type="protein sequence ID" value="Pp3c17_20140V3.2"/>
    <property type="gene ID" value="Pp3c17_20140"/>
</dbReference>
<protein>
    <recommendedName>
        <fullName evidence="3">Conserved oligomeric Golgi complex subunit 4</fullName>
    </recommendedName>
    <alternativeName>
        <fullName evidence="8">Component of oligomeric Golgi complex 4</fullName>
    </alternativeName>
</protein>
<reference evidence="10 12" key="1">
    <citation type="journal article" date="2008" name="Science">
        <title>The Physcomitrella genome reveals evolutionary insights into the conquest of land by plants.</title>
        <authorList>
            <person name="Rensing S."/>
            <person name="Lang D."/>
            <person name="Zimmer A."/>
            <person name="Terry A."/>
            <person name="Salamov A."/>
            <person name="Shapiro H."/>
            <person name="Nishiyama T."/>
            <person name="Perroud P.-F."/>
            <person name="Lindquist E."/>
            <person name="Kamisugi Y."/>
            <person name="Tanahashi T."/>
            <person name="Sakakibara K."/>
            <person name="Fujita T."/>
            <person name="Oishi K."/>
            <person name="Shin-I T."/>
            <person name="Kuroki Y."/>
            <person name="Toyoda A."/>
            <person name="Suzuki Y."/>
            <person name="Hashimoto A."/>
            <person name="Yamaguchi K."/>
            <person name="Sugano A."/>
            <person name="Kohara Y."/>
            <person name="Fujiyama A."/>
            <person name="Anterola A."/>
            <person name="Aoki S."/>
            <person name="Ashton N."/>
            <person name="Barbazuk W.B."/>
            <person name="Barker E."/>
            <person name="Bennetzen J."/>
            <person name="Bezanilla M."/>
            <person name="Blankenship R."/>
            <person name="Cho S.H."/>
            <person name="Dutcher S."/>
            <person name="Estelle M."/>
            <person name="Fawcett J.A."/>
            <person name="Gundlach H."/>
            <person name="Hanada K."/>
            <person name="Heyl A."/>
            <person name="Hicks K.A."/>
            <person name="Hugh J."/>
            <person name="Lohr M."/>
            <person name="Mayer K."/>
            <person name="Melkozernov A."/>
            <person name="Murata T."/>
            <person name="Nelson D."/>
            <person name="Pils B."/>
            <person name="Prigge M."/>
            <person name="Reiss B."/>
            <person name="Renner T."/>
            <person name="Rombauts S."/>
            <person name="Rushton P."/>
            <person name="Sanderfoot A."/>
            <person name="Schween G."/>
            <person name="Shiu S.-H."/>
            <person name="Stueber K."/>
            <person name="Theodoulou F.L."/>
            <person name="Tu H."/>
            <person name="Van de Peer Y."/>
            <person name="Verrier P.J."/>
            <person name="Waters E."/>
            <person name="Wood A."/>
            <person name="Yang L."/>
            <person name="Cove D."/>
            <person name="Cuming A."/>
            <person name="Hasebe M."/>
            <person name="Lucas S."/>
            <person name="Mishler D.B."/>
            <person name="Reski R."/>
            <person name="Grigoriev I."/>
            <person name="Quatrano R.S."/>
            <person name="Boore J.L."/>
        </authorList>
    </citation>
    <scope>NUCLEOTIDE SEQUENCE [LARGE SCALE GENOMIC DNA]</scope>
    <source>
        <strain evidence="11 12">cv. Gransden 2004</strain>
    </source>
</reference>
<dbReference type="Pfam" id="PF20663">
    <property type="entry name" value="COG4_N"/>
    <property type="match status" value="1"/>
</dbReference>
<dbReference type="GeneID" id="112294531"/>
<dbReference type="InterPro" id="IPR048682">
    <property type="entry name" value="COG4"/>
</dbReference>
<dbReference type="GO" id="GO:0000139">
    <property type="term" value="C:Golgi membrane"/>
    <property type="evidence" value="ECO:0007669"/>
    <property type="project" value="UniProtKB-SubCell"/>
</dbReference>
<dbReference type="InterPro" id="IPR048680">
    <property type="entry name" value="COG4_N"/>
</dbReference>
<dbReference type="AlphaFoldDB" id="A0A2K1J4S5"/>
<dbReference type="PANTHER" id="PTHR24016:SF0">
    <property type="entry name" value="CONSERVED OLIGOMERIC GOLGI COMPLEX SUBUNIT 4"/>
    <property type="match status" value="1"/>
</dbReference>
<dbReference type="OMA" id="RASECQQ"/>
<dbReference type="EnsemblPlants" id="Pp3c17_20140V3.3">
    <property type="protein sequence ID" value="Pp3c17_20140V3.3"/>
    <property type="gene ID" value="Pp3c17_20140"/>
</dbReference>
<dbReference type="EnsemblPlants" id="Pp3c17_20140V3.2">
    <property type="protein sequence ID" value="Pp3c17_20140V3.2"/>
    <property type="gene ID" value="Pp3c17_20140"/>
</dbReference>
<sequence>MVMEEVFTASAPAVNMLEQIRTLTDVGAMTRLLHECIAYERSIDNELEALLEERHGLEKKLGGLYQSAEVLEFVRSDAEQMLRSVSSTCDLADHVSGKVRELDLAQSRVQTTLARIDAIVDRTNCIDGVKQALEVEDYETAAKYVETFLQLDSEFHESAPGLGNAPGRETESEQRRQLFESKQKLEAIFRKKLAAAVESKDHDNVVRFVKLYPPLRLQEEGLRSYVAYLRKVVAMRARGDYEVLIEALGSTDGGRGAGTADFVGILNNIFKDIAFAVEENEDLLFDLAGEEGVALALVELQEECDARGSLIIKKYIEQRKLLKLTKDIAAHSKHDMNFDMNLLAVAAPPEGPDPREIEVCLEEMMLLSQTSEDYFHFMSTKMKEAGATSGQLSPRESNSFKAGSFGLSVQELVGYYIILEEYFMSENVKKAIQIDELVADGMTTSMVDDVFYVLQSCTRRAISTSSLLSVQQIINHTGSLLNNDFSEALQRKIREPSLFLKLFSQGVAVQKAGAEVSAALNNVDVSAEYVVKLKHDIEEHAFETLIAPGEREKVKSALRELEDIGNRYRHIGNQGLEQLANSIVPRLRNLLDVVGTVSYELTEAQYAENEVNDPWVQKLLHAVDVTVTWLQPLLTTSNYDSLVHLIIDTLVKRLEVLMMQKRFNQLGGLQLDRDARTLVGHFSAMTQRTVRDKFARLTQMATILNLERVSEILDYWGENSGPMTWRLTPTEVRRVLGLRVDFKPEVIAALKL</sequence>
<proteinExistence type="inferred from homology"/>
<dbReference type="PANTHER" id="PTHR24016">
    <property type="entry name" value="CONSERVED OLIGOMERIC GOLGI COMPLEX SUBUNIT 4"/>
    <property type="match status" value="1"/>
</dbReference>
<keyword evidence="4" id="KW-0813">Transport</keyword>
<dbReference type="EMBL" id="ABEU02000017">
    <property type="protein sequence ID" value="PNR36510.1"/>
    <property type="molecule type" value="Genomic_DNA"/>
</dbReference>
<evidence type="ECO:0000259" key="9">
    <source>
        <dbReference type="SMART" id="SM00762"/>
    </source>
</evidence>
<evidence type="ECO:0000256" key="7">
    <source>
        <dbReference type="ARBA" id="ARBA00023136"/>
    </source>
</evidence>
<evidence type="ECO:0000256" key="6">
    <source>
        <dbReference type="ARBA" id="ARBA00023034"/>
    </source>
</evidence>
<evidence type="ECO:0000313" key="10">
    <source>
        <dbReference type="EMBL" id="PNR36510.1"/>
    </source>
</evidence>
<organism evidence="10">
    <name type="scientific">Physcomitrium patens</name>
    <name type="common">Spreading-leaved earth moss</name>
    <name type="synonym">Physcomitrella patens</name>
    <dbReference type="NCBI Taxonomy" id="3218"/>
    <lineage>
        <taxon>Eukaryota</taxon>
        <taxon>Viridiplantae</taxon>
        <taxon>Streptophyta</taxon>
        <taxon>Embryophyta</taxon>
        <taxon>Bryophyta</taxon>
        <taxon>Bryophytina</taxon>
        <taxon>Bryopsida</taxon>
        <taxon>Funariidae</taxon>
        <taxon>Funariales</taxon>
        <taxon>Funariaceae</taxon>
        <taxon>Physcomitrium</taxon>
    </lineage>
</organism>
<dbReference type="Pfam" id="PF20662">
    <property type="entry name" value="COG4_C"/>
    <property type="match status" value="1"/>
</dbReference>
<feature type="domain" description="COG4 transport protein middle alpha-helical bundle" evidence="9">
    <location>
        <begin position="178"/>
        <end position="494"/>
    </location>
</feature>
<keyword evidence="6" id="KW-0333">Golgi apparatus</keyword>
<dbReference type="Gramene" id="Pp3c17_20140V3.1">
    <property type="protein sequence ID" value="Pp3c17_20140V3.1"/>
    <property type="gene ID" value="Pp3c17_20140"/>
</dbReference>
<evidence type="ECO:0000256" key="2">
    <source>
        <dbReference type="ARBA" id="ARBA00009215"/>
    </source>
</evidence>
<dbReference type="InterPro" id="IPR048684">
    <property type="entry name" value="COG4_C"/>
</dbReference>
<keyword evidence="7" id="KW-0472">Membrane</keyword>
<dbReference type="EnsemblPlants" id="Pp3c17_20140V3.1">
    <property type="protein sequence ID" value="Pp3c17_20140V3.1"/>
    <property type="gene ID" value="Pp3c17_20140"/>
</dbReference>
<dbReference type="SMART" id="SM00762">
    <property type="entry name" value="Cog4"/>
    <property type="match status" value="1"/>
</dbReference>
<evidence type="ECO:0000256" key="1">
    <source>
        <dbReference type="ARBA" id="ARBA00004395"/>
    </source>
</evidence>
<keyword evidence="12" id="KW-1185">Reference proteome</keyword>
<comment type="similarity">
    <text evidence="2">Belongs to the COG4 family.</text>
</comment>
<gene>
    <name evidence="11" type="primary">LOC112294531</name>
    <name evidence="10" type="ORF">PHYPA_022361</name>
</gene>
<evidence type="ECO:0000256" key="8">
    <source>
        <dbReference type="ARBA" id="ARBA00031340"/>
    </source>
</evidence>
<reference evidence="11" key="3">
    <citation type="submission" date="2020-12" db="UniProtKB">
        <authorList>
            <consortium name="EnsemblPlants"/>
        </authorList>
    </citation>
    <scope>IDENTIFICATION</scope>
</reference>
<accession>A0A2K1J4S5</accession>
<evidence type="ECO:0000256" key="5">
    <source>
        <dbReference type="ARBA" id="ARBA00022927"/>
    </source>
</evidence>
<dbReference type="Pfam" id="PF08318">
    <property type="entry name" value="COG4_m"/>
    <property type="match status" value="1"/>
</dbReference>
<comment type="subcellular location">
    <subcellularLocation>
        <location evidence="1">Golgi apparatus membrane</location>
        <topology evidence="1">Peripheral membrane protein</topology>
    </subcellularLocation>
</comment>
<dbReference type="OrthoDB" id="47059at2759"/>
<reference evidence="10 12" key="2">
    <citation type="journal article" date="2018" name="Plant J.">
        <title>The Physcomitrella patens chromosome-scale assembly reveals moss genome structure and evolution.</title>
        <authorList>
            <person name="Lang D."/>
            <person name="Ullrich K.K."/>
            <person name="Murat F."/>
            <person name="Fuchs J."/>
            <person name="Jenkins J."/>
            <person name="Haas F.B."/>
            <person name="Piednoel M."/>
            <person name="Gundlach H."/>
            <person name="Van Bel M."/>
            <person name="Meyberg R."/>
            <person name="Vives C."/>
            <person name="Morata J."/>
            <person name="Symeonidi A."/>
            <person name="Hiss M."/>
            <person name="Muchero W."/>
            <person name="Kamisugi Y."/>
            <person name="Saleh O."/>
            <person name="Blanc G."/>
            <person name="Decker E.L."/>
            <person name="van Gessel N."/>
            <person name="Grimwood J."/>
            <person name="Hayes R.D."/>
            <person name="Graham S.W."/>
            <person name="Gunter L.E."/>
            <person name="McDaniel S.F."/>
            <person name="Hoernstein S.N.W."/>
            <person name="Larsson A."/>
            <person name="Li F.W."/>
            <person name="Perroud P.F."/>
            <person name="Phillips J."/>
            <person name="Ranjan P."/>
            <person name="Rokshar D.S."/>
            <person name="Rothfels C.J."/>
            <person name="Schneider L."/>
            <person name="Shu S."/>
            <person name="Stevenson D.W."/>
            <person name="Thummler F."/>
            <person name="Tillich M."/>
            <person name="Villarreal Aguilar J.C."/>
            <person name="Widiez T."/>
            <person name="Wong G.K."/>
            <person name="Wymore A."/>
            <person name="Zhang Y."/>
            <person name="Zimmer A.D."/>
            <person name="Quatrano R.S."/>
            <person name="Mayer K.F.X."/>
            <person name="Goodstein D."/>
            <person name="Casacuberta J.M."/>
            <person name="Vandepoele K."/>
            <person name="Reski R."/>
            <person name="Cuming A.C."/>
            <person name="Tuskan G.A."/>
            <person name="Maumus F."/>
            <person name="Salse J."/>
            <person name="Schmutz J."/>
            <person name="Rensing S.A."/>
        </authorList>
    </citation>
    <scope>NUCLEOTIDE SEQUENCE [LARGE SCALE GENOMIC DNA]</scope>
    <source>
        <strain evidence="11 12">cv. Gransden 2004</strain>
    </source>
</reference>
<name>A0A2K1J4S5_PHYPA</name>
<dbReference type="Gramene" id="Pp3c17_20140V3.3">
    <property type="protein sequence ID" value="Pp3c17_20140V3.3"/>
    <property type="gene ID" value="Pp3c17_20140"/>
</dbReference>